<proteinExistence type="predicted"/>
<evidence type="ECO:0000256" key="1">
    <source>
        <dbReference type="ARBA" id="ARBA00022603"/>
    </source>
</evidence>
<dbReference type="PANTHER" id="PTHR43861">
    <property type="entry name" value="TRANS-ACONITATE 2-METHYLTRANSFERASE-RELATED"/>
    <property type="match status" value="1"/>
</dbReference>
<name>A0ABZ2D2R6_9SPHN</name>
<dbReference type="InterPro" id="IPR041698">
    <property type="entry name" value="Methyltransf_25"/>
</dbReference>
<protein>
    <submittedName>
        <fullName evidence="4">Class I SAM-dependent methyltransferase</fullName>
        <ecNumber evidence="4">2.1.-.-</ecNumber>
    </submittedName>
</protein>
<keyword evidence="1 4" id="KW-0489">Methyltransferase</keyword>
<keyword evidence="2 4" id="KW-0808">Transferase</keyword>
<dbReference type="Proteomes" id="UP001335183">
    <property type="component" value="Chromosome"/>
</dbReference>
<dbReference type="GO" id="GO:0008168">
    <property type="term" value="F:methyltransferase activity"/>
    <property type="evidence" value="ECO:0007669"/>
    <property type="project" value="UniProtKB-KW"/>
</dbReference>
<dbReference type="RefSeq" id="WP_338445373.1">
    <property type="nucleotide sequence ID" value="NZ_CP144918.1"/>
</dbReference>
<evidence type="ECO:0000313" key="5">
    <source>
        <dbReference type="Proteomes" id="UP001335183"/>
    </source>
</evidence>
<feature type="domain" description="Methyltransferase" evidence="3">
    <location>
        <begin position="46"/>
        <end position="137"/>
    </location>
</feature>
<gene>
    <name evidence="4" type="ORF">V5F89_09280</name>
</gene>
<organism evidence="4 5">
    <name type="scientific">Pelagerythrobacter marensis</name>
    <dbReference type="NCBI Taxonomy" id="543877"/>
    <lineage>
        <taxon>Bacteria</taxon>
        <taxon>Pseudomonadati</taxon>
        <taxon>Pseudomonadota</taxon>
        <taxon>Alphaproteobacteria</taxon>
        <taxon>Sphingomonadales</taxon>
        <taxon>Erythrobacteraceae</taxon>
        <taxon>Pelagerythrobacter</taxon>
    </lineage>
</organism>
<dbReference type="Pfam" id="PF13649">
    <property type="entry name" value="Methyltransf_25"/>
    <property type="match status" value="1"/>
</dbReference>
<evidence type="ECO:0000313" key="4">
    <source>
        <dbReference type="EMBL" id="WWA46474.1"/>
    </source>
</evidence>
<evidence type="ECO:0000256" key="2">
    <source>
        <dbReference type="ARBA" id="ARBA00022679"/>
    </source>
</evidence>
<dbReference type="SUPFAM" id="SSF53335">
    <property type="entry name" value="S-adenosyl-L-methionine-dependent methyltransferases"/>
    <property type="match status" value="1"/>
</dbReference>
<evidence type="ECO:0000259" key="3">
    <source>
        <dbReference type="Pfam" id="PF13649"/>
    </source>
</evidence>
<dbReference type="Gene3D" id="3.40.50.150">
    <property type="entry name" value="Vaccinia Virus protein VP39"/>
    <property type="match status" value="1"/>
</dbReference>
<dbReference type="EMBL" id="CP144918">
    <property type="protein sequence ID" value="WWA46474.1"/>
    <property type="molecule type" value="Genomic_DNA"/>
</dbReference>
<dbReference type="GO" id="GO:0032259">
    <property type="term" value="P:methylation"/>
    <property type="evidence" value="ECO:0007669"/>
    <property type="project" value="UniProtKB-KW"/>
</dbReference>
<sequence>MTDKLEWEGRAGRSWASEWRRTDRSFAALTERLLDAALDRPFVRALDIGCGAGEVSLALASRRSEAQVVGVDVSEELLAVARRRGEDAGNVAFELGDAGQWSRPGFAPDLLVSRHGVMFFPDPVAAFSHLAAISAPGADLVFSCFRPAAENAWASGLASLLPPGMGAPPPPGQPGPFAFADPALVGDILTRAGWRDPTFDAVDFPYVAGEGSDPVEDALSYFLVIGPAARASAQMEAAERADFVARLRAFLAERVESGRIAFAGAAWLVRARAPA</sequence>
<accession>A0ABZ2D2R6</accession>
<dbReference type="EC" id="2.1.-.-" evidence="4"/>
<dbReference type="PANTHER" id="PTHR43861:SF1">
    <property type="entry name" value="TRANS-ACONITATE 2-METHYLTRANSFERASE"/>
    <property type="match status" value="1"/>
</dbReference>
<dbReference type="InterPro" id="IPR029063">
    <property type="entry name" value="SAM-dependent_MTases_sf"/>
</dbReference>
<dbReference type="CDD" id="cd02440">
    <property type="entry name" value="AdoMet_MTases"/>
    <property type="match status" value="1"/>
</dbReference>
<keyword evidence="5" id="KW-1185">Reference proteome</keyword>
<reference evidence="4 5" key="1">
    <citation type="submission" date="2024-02" db="EMBL/GenBank/DDBJ databases">
        <title>The whole genome sequence of five bacterial samples isolated from Abu Dhabi Sabkha-shore region.</title>
        <authorList>
            <person name="Sudalaimuthuasari N."/>
            <person name="Sarfraz B."/>
            <person name="Tuyisabe J.D."/>
            <person name="Mugisha Ntwali L.D.M."/>
            <person name="Ali A.I.A.A."/>
            <person name="Almansoori S.Z.A."/>
            <person name="Alajami H.S.A."/>
            <person name="Almeqbaali A.A.S."/>
            <person name="Kundu B."/>
            <person name="Saeed E.E."/>
            <person name="Sukumarinath V."/>
            <person name="Mishra A.K."/>
            <person name="Hazzouri K.M."/>
            <person name="Almaskari R."/>
            <person name="Sharma A.K."/>
            <person name="Amiri K.M.A."/>
        </authorList>
    </citation>
    <scope>NUCLEOTIDE SEQUENCE [LARGE SCALE GENOMIC DNA]</scope>
    <source>
        <strain evidence="5">kcgeb_sd</strain>
    </source>
</reference>